<evidence type="ECO:0000313" key="2">
    <source>
        <dbReference type="EMBL" id="CAK1579936.1"/>
    </source>
</evidence>
<organism evidence="2 3">
    <name type="scientific">Parnassius mnemosyne</name>
    <name type="common">clouded apollo</name>
    <dbReference type="NCBI Taxonomy" id="213953"/>
    <lineage>
        <taxon>Eukaryota</taxon>
        <taxon>Metazoa</taxon>
        <taxon>Ecdysozoa</taxon>
        <taxon>Arthropoda</taxon>
        <taxon>Hexapoda</taxon>
        <taxon>Insecta</taxon>
        <taxon>Pterygota</taxon>
        <taxon>Neoptera</taxon>
        <taxon>Endopterygota</taxon>
        <taxon>Lepidoptera</taxon>
        <taxon>Glossata</taxon>
        <taxon>Ditrysia</taxon>
        <taxon>Papilionoidea</taxon>
        <taxon>Papilionidae</taxon>
        <taxon>Parnassiinae</taxon>
        <taxon>Parnassini</taxon>
        <taxon>Parnassius</taxon>
        <taxon>Driopa</taxon>
    </lineage>
</organism>
<dbReference type="Pfam" id="PF18701">
    <property type="entry name" value="DUF5641"/>
    <property type="match status" value="1"/>
</dbReference>
<accession>A0AAV1KA08</accession>
<dbReference type="InterPro" id="IPR040676">
    <property type="entry name" value="DUF5641"/>
</dbReference>
<dbReference type="PANTHER" id="PTHR47331">
    <property type="entry name" value="PHD-TYPE DOMAIN-CONTAINING PROTEIN"/>
    <property type="match status" value="1"/>
</dbReference>
<protein>
    <recommendedName>
        <fullName evidence="1">DUF5641 domain-containing protein</fullName>
    </recommendedName>
</protein>
<feature type="domain" description="DUF5641" evidence="1">
    <location>
        <begin position="70"/>
        <end position="126"/>
    </location>
</feature>
<dbReference type="Proteomes" id="UP001314205">
    <property type="component" value="Unassembled WGS sequence"/>
</dbReference>
<evidence type="ECO:0000259" key="1">
    <source>
        <dbReference type="Pfam" id="PF18701"/>
    </source>
</evidence>
<proteinExistence type="predicted"/>
<reference evidence="2 3" key="1">
    <citation type="submission" date="2023-11" db="EMBL/GenBank/DDBJ databases">
        <authorList>
            <person name="Hedman E."/>
            <person name="Englund M."/>
            <person name="Stromberg M."/>
            <person name="Nyberg Akerstrom W."/>
            <person name="Nylinder S."/>
            <person name="Jareborg N."/>
            <person name="Kallberg Y."/>
            <person name="Kronander E."/>
        </authorList>
    </citation>
    <scope>NUCLEOTIDE SEQUENCE [LARGE SCALE GENOMIC DNA]</scope>
</reference>
<comment type="caution">
    <text evidence="2">The sequence shown here is derived from an EMBL/GenBank/DDBJ whole genome shotgun (WGS) entry which is preliminary data.</text>
</comment>
<gene>
    <name evidence="2" type="ORF">PARMNEM_LOCUS1806</name>
</gene>
<dbReference type="PANTHER" id="PTHR47331:SF2">
    <property type="match status" value="1"/>
</dbReference>
<name>A0AAV1KA08_9NEOP</name>
<dbReference type="AlphaFoldDB" id="A0AAV1KA08"/>
<keyword evidence="3" id="KW-1185">Reference proteome</keyword>
<dbReference type="EMBL" id="CAVLGL010000013">
    <property type="protein sequence ID" value="CAK1579936.1"/>
    <property type="molecule type" value="Genomic_DNA"/>
</dbReference>
<evidence type="ECO:0000313" key="3">
    <source>
        <dbReference type="Proteomes" id="UP001314205"/>
    </source>
</evidence>
<sequence>MVDLYKLLHSTDHERYIGQCLSDMHIQFKRNPPLAPYFGGIWESNIKSVKSHLYRVVGKQVDKSGTLRLVQKGCIVIIRKYNSPPLNWPLGIVEDLYPGKEGITRTVKIKTQTGSYIRPVVRLCPLPLQ</sequence>